<protein>
    <recommendedName>
        <fullName evidence="4">DUF4347 domain-containing protein</fullName>
    </recommendedName>
</protein>
<feature type="signal peptide" evidence="1">
    <location>
        <begin position="1"/>
        <end position="18"/>
    </location>
</feature>
<evidence type="ECO:0008006" key="4">
    <source>
        <dbReference type="Google" id="ProtNLM"/>
    </source>
</evidence>
<proteinExistence type="predicted"/>
<reference evidence="2 3" key="1">
    <citation type="submission" date="2018-04" db="EMBL/GenBank/DDBJ databases">
        <title>Genomic Encyclopedia of Archaeal and Bacterial Type Strains, Phase II (KMG-II): from individual species to whole genera.</title>
        <authorList>
            <person name="Goeker M."/>
        </authorList>
    </citation>
    <scope>NUCLEOTIDE SEQUENCE [LARGE SCALE GENOMIC DNA]</scope>
    <source>
        <strain evidence="2 3">DSM 25731</strain>
    </source>
</reference>
<name>A0A2T6C1X9_9FLAO</name>
<gene>
    <name evidence="2" type="ORF">C8N46_103425</name>
</gene>
<dbReference type="OrthoDB" id="1184647at2"/>
<keyword evidence="3" id="KW-1185">Reference proteome</keyword>
<dbReference type="EMBL" id="QBKT01000003">
    <property type="protein sequence ID" value="PTX62325.1"/>
    <property type="molecule type" value="Genomic_DNA"/>
</dbReference>
<keyword evidence="1" id="KW-0732">Signal</keyword>
<dbReference type="RefSeq" id="WP_146169776.1">
    <property type="nucleotide sequence ID" value="NZ_QBKT01000003.1"/>
</dbReference>
<evidence type="ECO:0000313" key="2">
    <source>
        <dbReference type="EMBL" id="PTX62325.1"/>
    </source>
</evidence>
<comment type="caution">
    <text evidence="2">The sequence shown here is derived from an EMBL/GenBank/DDBJ whole genome shotgun (WGS) entry which is preliminary data.</text>
</comment>
<feature type="chain" id="PRO_5015601384" description="DUF4347 domain-containing protein" evidence="1">
    <location>
        <begin position="19"/>
        <end position="336"/>
    </location>
</feature>
<dbReference type="AlphaFoldDB" id="A0A2T6C1X9"/>
<evidence type="ECO:0000256" key="1">
    <source>
        <dbReference type="SAM" id="SignalP"/>
    </source>
</evidence>
<dbReference type="Proteomes" id="UP000244090">
    <property type="component" value="Unassembled WGS sequence"/>
</dbReference>
<sequence length="336" mass="38531">MKKLCFIVCFCGAVLAFAGTDTTLQNRKKGQPLVFIAGFDEGDNRYYTNAKNYFINQHFQVVEAAQSLAEILVWLRLHYDANVYGDIHIVSHSNPWRGLSLKVTSESDRITKATLEDALQQNEIVPLDKKFLRKDTKIVFHSCGLGANRALLQCLKKAFTNDRNIPLYASEFFNVFGGKYAAHYLAKTYYGYYPTAHSPGPRALAMEFQAKYPNVKVAWETVLKTRTEQLPGDLYTYRFNIPVEWEFEFEDSADIPNFRNTQEIIDWISEDENLLSTIQAFNIPIEKFRWLTKVRGNTLCIKGKTTVLCVMQPIMKQDAQHEYSPVIVNGISYTKV</sequence>
<evidence type="ECO:0000313" key="3">
    <source>
        <dbReference type="Proteomes" id="UP000244090"/>
    </source>
</evidence>
<accession>A0A2T6C1X9</accession>
<organism evidence="2 3">
    <name type="scientific">Kordia periserrulae</name>
    <dbReference type="NCBI Taxonomy" id="701523"/>
    <lineage>
        <taxon>Bacteria</taxon>
        <taxon>Pseudomonadati</taxon>
        <taxon>Bacteroidota</taxon>
        <taxon>Flavobacteriia</taxon>
        <taxon>Flavobacteriales</taxon>
        <taxon>Flavobacteriaceae</taxon>
        <taxon>Kordia</taxon>
    </lineage>
</organism>